<dbReference type="InterPro" id="IPR003697">
    <property type="entry name" value="Maf-like"/>
</dbReference>
<dbReference type="NCBIfam" id="TIGR00172">
    <property type="entry name" value="maf"/>
    <property type="match status" value="1"/>
</dbReference>
<proteinExistence type="inferred from homology"/>
<dbReference type="HAMAP" id="MF_00528">
    <property type="entry name" value="Maf"/>
    <property type="match status" value="1"/>
</dbReference>
<sequence length="291" mass="31813">MATWLYNTLFGAAPQTITVGNPSSSVPLLSDTDTRRSEKPSPGSSSVDKRASMRPRPPLSLPALDIIRGKRVILASASPRRAQLLSLLSLNPEIIPSSFAEDLDKGTYTPWEYVLETATQKCMDVYKTQIELTNNGVEEPVLVIAADTVICLSTGEVLEKPKNEGHHLAMLQTLRDVGPHKVYTAVVCMSPSEGATYPGYHMQSSVEETTVVFDKMVTDELLKSYVLTREGADKAGGYAVQGLGSILIEKIEGCYDNVVGLPLRTTLRLIEKVLNGDEEMEKEEGEEDVQL</sequence>
<dbReference type="CDD" id="cd00555">
    <property type="entry name" value="Maf"/>
    <property type="match status" value="1"/>
</dbReference>
<evidence type="ECO:0000313" key="4">
    <source>
        <dbReference type="EMBL" id="CCX10564.1"/>
    </source>
</evidence>
<dbReference type="OrthoDB" id="10267058at2759"/>
<dbReference type="Proteomes" id="UP000018144">
    <property type="component" value="Unassembled WGS sequence"/>
</dbReference>
<evidence type="ECO:0000256" key="3">
    <source>
        <dbReference type="SAM" id="MobiDB-lite"/>
    </source>
</evidence>
<dbReference type="SUPFAM" id="SSF52972">
    <property type="entry name" value="ITPase-like"/>
    <property type="match status" value="1"/>
</dbReference>
<dbReference type="STRING" id="1076935.U4LG24"/>
<accession>U4LG24</accession>
<reference evidence="4 5" key="1">
    <citation type="journal article" date="2013" name="PLoS Genet.">
        <title>The genome and development-dependent transcriptomes of Pyronema confluens: a window into fungal evolution.</title>
        <authorList>
            <person name="Traeger S."/>
            <person name="Altegoer F."/>
            <person name="Freitag M."/>
            <person name="Gabaldon T."/>
            <person name="Kempken F."/>
            <person name="Kumar A."/>
            <person name="Marcet-Houben M."/>
            <person name="Poggeler S."/>
            <person name="Stajich J.E."/>
            <person name="Nowrousian M."/>
        </authorList>
    </citation>
    <scope>NUCLEOTIDE SEQUENCE [LARGE SCALE GENOMIC DNA]</scope>
    <source>
        <strain evidence="5">CBS 100304</strain>
        <tissue evidence="4">Vegetative mycelium</tissue>
    </source>
</reference>
<keyword evidence="2" id="KW-0378">Hydrolase</keyword>
<dbReference type="GO" id="GO:0047429">
    <property type="term" value="F:nucleoside triphosphate diphosphatase activity"/>
    <property type="evidence" value="ECO:0007669"/>
    <property type="project" value="InterPro"/>
</dbReference>
<keyword evidence="5" id="KW-1185">Reference proteome</keyword>
<dbReference type="OMA" id="RDQRMHK"/>
<dbReference type="PANTHER" id="PTHR43213">
    <property type="entry name" value="BIFUNCTIONAL DTTP/UTP PYROPHOSPHATASE/METHYLTRANSFERASE PROTEIN-RELATED"/>
    <property type="match status" value="1"/>
</dbReference>
<dbReference type="Pfam" id="PF02545">
    <property type="entry name" value="Maf"/>
    <property type="match status" value="1"/>
</dbReference>
<evidence type="ECO:0000256" key="2">
    <source>
        <dbReference type="ARBA" id="ARBA00022801"/>
    </source>
</evidence>
<evidence type="ECO:0000313" key="5">
    <source>
        <dbReference type="Proteomes" id="UP000018144"/>
    </source>
</evidence>
<feature type="region of interest" description="Disordered" evidence="3">
    <location>
        <begin position="21"/>
        <end position="56"/>
    </location>
</feature>
<dbReference type="eggNOG" id="KOG1509">
    <property type="taxonomic scope" value="Eukaryota"/>
</dbReference>
<dbReference type="EMBL" id="HF935553">
    <property type="protein sequence ID" value="CCX10564.1"/>
    <property type="molecule type" value="Genomic_DNA"/>
</dbReference>
<dbReference type="InterPro" id="IPR029001">
    <property type="entry name" value="ITPase-like_fam"/>
</dbReference>
<protein>
    <submittedName>
        <fullName evidence="4">Similar to Maf-like protein C3G6.03c acc. no. O14141</fullName>
    </submittedName>
</protein>
<dbReference type="AlphaFoldDB" id="U4LG24"/>
<dbReference type="Gene3D" id="3.90.950.10">
    <property type="match status" value="1"/>
</dbReference>
<dbReference type="PANTHER" id="PTHR43213:SF5">
    <property type="entry name" value="BIFUNCTIONAL DTTP_UTP PYROPHOSPHATASE_METHYLTRANSFERASE PROTEIN-RELATED"/>
    <property type="match status" value="1"/>
</dbReference>
<evidence type="ECO:0000256" key="1">
    <source>
        <dbReference type="ARBA" id="ARBA00001968"/>
    </source>
</evidence>
<organism evidence="4 5">
    <name type="scientific">Pyronema omphalodes (strain CBS 100304)</name>
    <name type="common">Pyronema confluens</name>
    <dbReference type="NCBI Taxonomy" id="1076935"/>
    <lineage>
        <taxon>Eukaryota</taxon>
        <taxon>Fungi</taxon>
        <taxon>Dikarya</taxon>
        <taxon>Ascomycota</taxon>
        <taxon>Pezizomycotina</taxon>
        <taxon>Pezizomycetes</taxon>
        <taxon>Pezizales</taxon>
        <taxon>Pyronemataceae</taxon>
        <taxon>Pyronema</taxon>
    </lineage>
</organism>
<name>U4LG24_PYROM</name>
<comment type="cofactor">
    <cofactor evidence="1">
        <name>a divalent metal cation</name>
        <dbReference type="ChEBI" id="CHEBI:60240"/>
    </cofactor>
</comment>
<gene>
    <name evidence="4" type="ORF">PCON_10158</name>
</gene>